<name>A0A9Q8V7T8_9HYPO</name>
<accession>A0A9Q8V7T8</accession>
<dbReference type="EMBL" id="CP086354">
    <property type="protein sequence ID" value="UNI14826.1"/>
    <property type="molecule type" value="Genomic_DNA"/>
</dbReference>
<protein>
    <submittedName>
        <fullName evidence="2">Uncharacterized protein</fullName>
    </submittedName>
</protein>
<evidence type="ECO:0000256" key="1">
    <source>
        <dbReference type="SAM" id="Phobius"/>
    </source>
</evidence>
<gene>
    <name evidence="2" type="ORF">JDV02_001417</name>
</gene>
<dbReference type="AlphaFoldDB" id="A0A9Q8V7T8"/>
<reference evidence="2" key="1">
    <citation type="submission" date="2021-11" db="EMBL/GenBank/DDBJ databases">
        <title>Purpureocillium_takamizusanense_genome.</title>
        <authorList>
            <person name="Nguyen N.-H."/>
        </authorList>
    </citation>
    <scope>NUCLEOTIDE SEQUENCE</scope>
    <source>
        <strain evidence="2">PT3</strain>
    </source>
</reference>
<keyword evidence="1" id="KW-1133">Transmembrane helix</keyword>
<dbReference type="RefSeq" id="XP_047838307.1">
    <property type="nucleotide sequence ID" value="XM_047982343.1"/>
</dbReference>
<evidence type="ECO:0000313" key="2">
    <source>
        <dbReference type="EMBL" id="UNI14826.1"/>
    </source>
</evidence>
<keyword evidence="1" id="KW-0812">Transmembrane</keyword>
<proteinExistence type="predicted"/>
<keyword evidence="1" id="KW-0472">Membrane</keyword>
<evidence type="ECO:0000313" key="3">
    <source>
        <dbReference type="Proteomes" id="UP000829364"/>
    </source>
</evidence>
<feature type="transmembrane region" description="Helical" evidence="1">
    <location>
        <begin position="42"/>
        <end position="64"/>
    </location>
</feature>
<dbReference type="OrthoDB" id="10515527at2759"/>
<keyword evidence="3" id="KW-1185">Reference proteome</keyword>
<dbReference type="KEGG" id="ptkz:JDV02_001417"/>
<sequence>MATLIDIGHSYHPLFQAQNWKDGLFQKFGQGLDILVHQVPPILHISKAAIMVYTFVLLLHGLFLSCRRDPGGLPQSAVDGKKKKNVRRVKLALPLGPFAAWHLTLKTNKGDRVIKTGVSLGPIKIMIVMALENDWESIWDSIRPQAKVYGSVLCIKGSTTVR</sequence>
<organism evidence="2 3">
    <name type="scientific">Purpureocillium takamizusanense</name>
    <dbReference type="NCBI Taxonomy" id="2060973"/>
    <lineage>
        <taxon>Eukaryota</taxon>
        <taxon>Fungi</taxon>
        <taxon>Dikarya</taxon>
        <taxon>Ascomycota</taxon>
        <taxon>Pezizomycotina</taxon>
        <taxon>Sordariomycetes</taxon>
        <taxon>Hypocreomycetidae</taxon>
        <taxon>Hypocreales</taxon>
        <taxon>Ophiocordycipitaceae</taxon>
        <taxon>Purpureocillium</taxon>
    </lineage>
</organism>
<dbReference type="Proteomes" id="UP000829364">
    <property type="component" value="Chromosome 1"/>
</dbReference>
<dbReference type="GeneID" id="72063380"/>